<keyword evidence="2 5" id="KW-0963">Cytoplasm</keyword>
<feature type="active site" evidence="5">
    <location>
        <position position="237"/>
    </location>
</feature>
<gene>
    <name evidence="5 7" type="primary">bioH</name>
    <name evidence="8" type="ORF">EV682_101531</name>
    <name evidence="7" type="ORF">NCTC11159_00549</name>
</gene>
<dbReference type="HAMAP" id="MF_01260">
    <property type="entry name" value="Carboxylester"/>
    <property type="match status" value="1"/>
</dbReference>
<feature type="binding site" evidence="5">
    <location>
        <position position="237"/>
    </location>
    <ligand>
        <name>substrate</name>
    </ligand>
</feature>
<dbReference type="RefSeq" id="WP_115225968.1">
    <property type="nucleotide sequence ID" value="NZ_CAWOLO010000001.1"/>
</dbReference>
<evidence type="ECO:0000313" key="9">
    <source>
        <dbReference type="Proteomes" id="UP000255108"/>
    </source>
</evidence>
<dbReference type="EMBL" id="SMBT01000001">
    <property type="protein sequence ID" value="TCU90498.1"/>
    <property type="molecule type" value="Genomic_DNA"/>
</dbReference>
<reference evidence="7 9" key="1">
    <citation type="submission" date="2018-06" db="EMBL/GenBank/DDBJ databases">
        <authorList>
            <consortium name="Pathogen Informatics"/>
            <person name="Doyle S."/>
        </authorList>
    </citation>
    <scope>NUCLEOTIDE SEQUENCE [LARGE SCALE GENOMIC DNA]</scope>
    <source>
        <strain evidence="7 9">NCTC11159</strain>
    </source>
</reference>
<comment type="subcellular location">
    <subcellularLocation>
        <location evidence="5">Cytoplasm</location>
    </subcellularLocation>
</comment>
<comment type="function">
    <text evidence="5">The physiological role of BioH is to remove the methyl group introduced by BioC when the pimeloyl moiety is complete. It allows to synthesize pimeloyl-ACP via the fatty acid synthetic pathway through the hydrolysis of the ester bonds of pimeloyl-ACP esters.</text>
</comment>
<evidence type="ECO:0000313" key="10">
    <source>
        <dbReference type="Proteomes" id="UP000295794"/>
    </source>
</evidence>
<comment type="catalytic activity">
    <reaction evidence="5">
        <text>6-carboxyhexanoyl-[ACP] methyl ester + H2O = 6-carboxyhexanoyl-[ACP] + methanol + H(+)</text>
        <dbReference type="Rhea" id="RHEA:42700"/>
        <dbReference type="Rhea" id="RHEA-COMP:9955"/>
        <dbReference type="Rhea" id="RHEA-COMP:10186"/>
        <dbReference type="ChEBI" id="CHEBI:15377"/>
        <dbReference type="ChEBI" id="CHEBI:15378"/>
        <dbReference type="ChEBI" id="CHEBI:17790"/>
        <dbReference type="ChEBI" id="CHEBI:78846"/>
        <dbReference type="ChEBI" id="CHEBI:82735"/>
        <dbReference type="EC" id="3.1.1.85"/>
    </reaction>
</comment>
<evidence type="ECO:0000256" key="3">
    <source>
        <dbReference type="ARBA" id="ARBA00022756"/>
    </source>
</evidence>
<feature type="domain" description="AB hydrolase-1" evidence="6">
    <location>
        <begin position="17"/>
        <end position="244"/>
    </location>
</feature>
<dbReference type="PANTHER" id="PTHR43798">
    <property type="entry name" value="MONOACYLGLYCEROL LIPASE"/>
    <property type="match status" value="1"/>
</dbReference>
<dbReference type="InterPro" id="IPR000073">
    <property type="entry name" value="AB_hydrolase_1"/>
</dbReference>
<feature type="binding site" evidence="5">
    <location>
        <position position="23"/>
    </location>
    <ligand>
        <name>substrate</name>
    </ligand>
</feature>
<feature type="active site" description="Nucleophile" evidence="5">
    <location>
        <position position="83"/>
    </location>
</feature>
<dbReference type="OrthoDB" id="9798888at2"/>
<feature type="binding site" evidence="5">
    <location>
        <begin position="83"/>
        <end position="84"/>
    </location>
    <ligand>
        <name>substrate</name>
    </ligand>
</feature>
<keyword evidence="4 5" id="KW-0378">Hydrolase</keyword>
<dbReference type="InterPro" id="IPR029058">
    <property type="entry name" value="AB_hydrolase_fold"/>
</dbReference>
<reference evidence="8 10" key="2">
    <citation type="submission" date="2019-03" db="EMBL/GenBank/DDBJ databases">
        <title>Genomic Encyclopedia of Type Strains, Phase IV (KMG-IV): sequencing the most valuable type-strain genomes for metagenomic binning, comparative biology and taxonomic classification.</title>
        <authorList>
            <person name="Goeker M."/>
        </authorList>
    </citation>
    <scope>NUCLEOTIDE SEQUENCE [LARGE SCALE GENOMIC DNA]</scope>
    <source>
        <strain evidence="8 10">DSM 3764</strain>
    </source>
</reference>
<dbReference type="Pfam" id="PF00561">
    <property type="entry name" value="Abhydrolase_1"/>
    <property type="match status" value="1"/>
</dbReference>
<dbReference type="UniPathway" id="UPA00078"/>
<dbReference type="Proteomes" id="UP000295794">
    <property type="component" value="Unassembled WGS sequence"/>
</dbReference>
<comment type="pathway">
    <text evidence="5">Cofactor biosynthesis; biotin biosynthesis.</text>
</comment>
<keyword evidence="1 5" id="KW-0719">Serine esterase</keyword>
<dbReference type="GO" id="GO:0090499">
    <property type="term" value="F:pimelyl-[acyl-carrier protein] methyl ester esterase activity"/>
    <property type="evidence" value="ECO:0007669"/>
    <property type="project" value="UniProtKB-EC"/>
</dbReference>
<dbReference type="EC" id="3.1.1.85" evidence="5"/>
<evidence type="ECO:0000256" key="5">
    <source>
        <dbReference type="HAMAP-Rule" id="MF_01260"/>
    </source>
</evidence>
<evidence type="ECO:0000313" key="8">
    <source>
        <dbReference type="EMBL" id="TCU90498.1"/>
    </source>
</evidence>
<dbReference type="Proteomes" id="UP000255108">
    <property type="component" value="Unassembled WGS sequence"/>
</dbReference>
<evidence type="ECO:0000259" key="6">
    <source>
        <dbReference type="Pfam" id="PF00561"/>
    </source>
</evidence>
<evidence type="ECO:0000256" key="1">
    <source>
        <dbReference type="ARBA" id="ARBA00022487"/>
    </source>
</evidence>
<dbReference type="GO" id="GO:0005737">
    <property type="term" value="C:cytoplasm"/>
    <property type="evidence" value="ECO:0007669"/>
    <property type="project" value="UniProtKB-SubCell"/>
</dbReference>
<sequence>MTSNFLHIESTGRGPDVVLLHGWAMNSTVWRGVAEALSDDFCLHLVDLPGHGKSSSSQPLSLAHMVAELDAAFPRPVQVVGWSLGGAVASSWAMAAPDKIRSLSLIASTPCFMQREDWQHAMAPATMSQFAASLAADWQGTLKRFISLQVQGGAEARALAKTLSQELFLHGEPSLAALQEGLAILRDTDLRQQINQLTCPVLLQFGNRDTLTPPGAGAWLAEALPHAELIVHSGAAHVPFASHPDDFIAAQRRFLLAGM</sequence>
<feature type="binding site" evidence="5">
    <location>
        <begin position="145"/>
        <end position="149"/>
    </location>
    <ligand>
        <name>substrate</name>
    </ligand>
</feature>
<comment type="subunit">
    <text evidence="5">Monomer.</text>
</comment>
<keyword evidence="10" id="KW-1185">Reference proteome</keyword>
<evidence type="ECO:0000256" key="4">
    <source>
        <dbReference type="ARBA" id="ARBA00022801"/>
    </source>
</evidence>
<proteinExistence type="inferred from homology"/>
<dbReference type="SUPFAM" id="SSF53474">
    <property type="entry name" value="alpha/beta-Hydrolases"/>
    <property type="match status" value="1"/>
</dbReference>
<comment type="similarity">
    <text evidence="5">Belongs to the AB hydrolase superfamily. Carboxylesterase BioH family.</text>
</comment>
<evidence type="ECO:0000313" key="7">
    <source>
        <dbReference type="EMBL" id="STQ89525.1"/>
    </source>
</evidence>
<organism evidence="7 9">
    <name type="scientific">Iodobacter fluviatilis</name>
    <dbReference type="NCBI Taxonomy" id="537"/>
    <lineage>
        <taxon>Bacteria</taxon>
        <taxon>Pseudomonadati</taxon>
        <taxon>Pseudomonadota</taxon>
        <taxon>Betaproteobacteria</taxon>
        <taxon>Neisseriales</taxon>
        <taxon>Chitinibacteraceae</taxon>
        <taxon>Iodobacter</taxon>
    </lineage>
</organism>
<evidence type="ECO:0000256" key="2">
    <source>
        <dbReference type="ARBA" id="ARBA00022490"/>
    </source>
</evidence>
<dbReference type="InterPro" id="IPR050266">
    <property type="entry name" value="AB_hydrolase_sf"/>
</dbReference>
<dbReference type="GO" id="GO:0009102">
    <property type="term" value="P:biotin biosynthetic process"/>
    <property type="evidence" value="ECO:0007669"/>
    <property type="project" value="UniProtKB-UniRule"/>
</dbReference>
<dbReference type="NCBIfam" id="TIGR01738">
    <property type="entry name" value="bioH"/>
    <property type="match status" value="1"/>
</dbReference>
<accession>A0A377Q443</accession>
<dbReference type="PANTHER" id="PTHR43798:SF31">
    <property type="entry name" value="AB HYDROLASE SUPERFAMILY PROTEIN YCLE"/>
    <property type="match status" value="1"/>
</dbReference>
<name>A0A377Q443_9NEIS</name>
<feature type="active site" evidence="5">
    <location>
        <position position="209"/>
    </location>
</feature>
<keyword evidence="3 5" id="KW-0093">Biotin biosynthesis</keyword>
<dbReference type="GO" id="GO:0016020">
    <property type="term" value="C:membrane"/>
    <property type="evidence" value="ECO:0007669"/>
    <property type="project" value="TreeGrafter"/>
</dbReference>
<dbReference type="EMBL" id="UGHR01000001">
    <property type="protein sequence ID" value="STQ89525.1"/>
    <property type="molecule type" value="Genomic_DNA"/>
</dbReference>
<protein>
    <recommendedName>
        <fullName evidence="5">Pimeloyl-[acyl-carrier protein] methyl ester esterase</fullName>
        <ecNumber evidence="5">3.1.1.85</ecNumber>
    </recommendedName>
    <alternativeName>
        <fullName evidence="5">Biotin synthesis protein BioH</fullName>
    </alternativeName>
    <alternativeName>
        <fullName evidence="5">Carboxylesterase BioH</fullName>
    </alternativeName>
</protein>
<dbReference type="InterPro" id="IPR010076">
    <property type="entry name" value="BioH"/>
</dbReference>
<dbReference type="AlphaFoldDB" id="A0A377Q443"/>
<dbReference type="Gene3D" id="3.40.50.1820">
    <property type="entry name" value="alpha/beta hydrolase"/>
    <property type="match status" value="1"/>
</dbReference>